<gene>
    <name evidence="1" type="ORF">GXP69_08640</name>
</gene>
<organism evidence="1 2">
    <name type="scientific">Pontibacter burrus</name>
    <dbReference type="NCBI Taxonomy" id="2704466"/>
    <lineage>
        <taxon>Bacteria</taxon>
        <taxon>Pseudomonadati</taxon>
        <taxon>Bacteroidota</taxon>
        <taxon>Cytophagia</taxon>
        <taxon>Cytophagales</taxon>
        <taxon>Hymenobacteraceae</taxon>
        <taxon>Pontibacter</taxon>
    </lineage>
</organism>
<keyword evidence="2" id="KW-1185">Reference proteome</keyword>
<dbReference type="RefSeq" id="WP_163914414.1">
    <property type="nucleotide sequence ID" value="NZ_JAAGWD010000003.1"/>
</dbReference>
<comment type="caution">
    <text evidence="1">The sequence shown here is derived from an EMBL/GenBank/DDBJ whole genome shotgun (WGS) entry which is preliminary data.</text>
</comment>
<protein>
    <submittedName>
        <fullName evidence="1">Uncharacterized protein</fullName>
    </submittedName>
</protein>
<accession>A0A6B3LLZ9</accession>
<reference evidence="1 2" key="1">
    <citation type="submission" date="2020-02" db="EMBL/GenBank/DDBJ databases">
        <authorList>
            <person name="Kim M.K."/>
        </authorList>
    </citation>
    <scope>NUCLEOTIDE SEQUENCE [LARGE SCALE GENOMIC DNA]</scope>
    <source>
        <strain evidence="1 2">BT327</strain>
    </source>
</reference>
<name>A0A6B3LLZ9_9BACT</name>
<evidence type="ECO:0000313" key="2">
    <source>
        <dbReference type="Proteomes" id="UP000474777"/>
    </source>
</evidence>
<evidence type="ECO:0000313" key="1">
    <source>
        <dbReference type="EMBL" id="NEM97759.1"/>
    </source>
</evidence>
<dbReference type="AlphaFoldDB" id="A0A6B3LLZ9"/>
<dbReference type="Proteomes" id="UP000474777">
    <property type="component" value="Unassembled WGS sequence"/>
</dbReference>
<proteinExistence type="predicted"/>
<dbReference type="EMBL" id="JAAGWD010000003">
    <property type="protein sequence ID" value="NEM97759.1"/>
    <property type="molecule type" value="Genomic_DNA"/>
</dbReference>
<sequence>MLRRIKSGVKPTISGLMYHVRKITALAAPNMMRSRIKDLSSLLCGLETCEILNFGEENVWLYVGVNELKCQVYPQVNKIEHMCIDLLYIQMF</sequence>